<organism evidence="1">
    <name type="scientific">uncultured Caudovirales phage</name>
    <dbReference type="NCBI Taxonomy" id="2100421"/>
    <lineage>
        <taxon>Viruses</taxon>
        <taxon>Duplodnaviria</taxon>
        <taxon>Heunggongvirae</taxon>
        <taxon>Uroviricota</taxon>
        <taxon>Caudoviricetes</taxon>
        <taxon>Peduoviridae</taxon>
        <taxon>Maltschvirus</taxon>
        <taxon>Maltschvirus maltsch</taxon>
    </lineage>
</organism>
<dbReference type="Gene3D" id="3.30.420.240">
    <property type="match status" value="1"/>
</dbReference>
<evidence type="ECO:0000313" key="1">
    <source>
        <dbReference type="EMBL" id="CAB5223795.1"/>
    </source>
</evidence>
<accession>A0A6J7X3D2</accession>
<sequence>MSHSWNPALLAELGDFRKFLRLCQVFDKNAGRMVAFVPTPAQWRLAECLMTNKRVIILKARQIGASTIVRAYFTWKALVSEQPLKMGIMSYTHESAQYLHSLDKGFVECLPGPLSRKLDSSTARTIRFKDTGAELRSFTSGMKGGGTRSYALSDLHLSEFAHYDDQEEVLSNAVSTVGEGGQIVIETTANGPGDKYHQLVTEAGANGWTLFWSPWFEHAAYAKQARFGLSNVSLMTADERKLKSRWGLTNDQMYWRRTMIHTMGPDKFMQEYPSTPEEAFVATSKAWLQPSHLADIEVRKGGGKEICLVKPDEMDADGLVLGIDVAGGTGGDFTAVTAVSVSTGQPVWHWHCNDESPGRFTERVLKWCEKWDVKCVIIESNAHGAVVLSRLRDLGIDENLLWHDEGGKDWTTNKWTKIRALEELKTKLEDGTITVMAEPLFRELQQLDNSGATPRAPKGCHDDLVIATALAYIALLGIPSMALRETREKLMDSWIKSQRVSKILHGDRLPWRRSSHA</sequence>
<dbReference type="Gene3D" id="3.40.50.300">
    <property type="entry name" value="P-loop containing nucleotide triphosphate hydrolases"/>
    <property type="match status" value="1"/>
</dbReference>
<name>A0A6J7X3D2_9CAUD</name>
<proteinExistence type="predicted"/>
<gene>
    <name evidence="1" type="ORF">UFOVP390_11</name>
</gene>
<protein>
    <submittedName>
        <fullName evidence="1">Large terminase protein</fullName>
    </submittedName>
</protein>
<dbReference type="EMBL" id="LR798323">
    <property type="protein sequence ID" value="CAB5223795.1"/>
    <property type="molecule type" value="Genomic_DNA"/>
</dbReference>
<reference evidence="1" key="1">
    <citation type="submission" date="2020-05" db="EMBL/GenBank/DDBJ databases">
        <authorList>
            <person name="Chiriac C."/>
            <person name="Salcher M."/>
            <person name="Ghai R."/>
            <person name="Kavagutti S V."/>
        </authorList>
    </citation>
    <scope>NUCLEOTIDE SEQUENCE</scope>
</reference>
<dbReference type="InterPro" id="IPR027417">
    <property type="entry name" value="P-loop_NTPase"/>
</dbReference>